<reference evidence="3 5" key="2">
    <citation type="journal article" date="2000" name="Nature">
        <title>Sequence and analysis of chromosome 5 of the plant Arabidopsis thaliana.</title>
        <authorList>
            <consortium name="Kazusa DNA Research Institute"/>
            <consortium name="Cold Spring Harbor and Washington University in St Louis Sequencing Consortium"/>
            <consortium name="European Union Arabidopsis Genome Sequencing Consortium"/>
            <person name="Tabata S."/>
            <person name="Kaneko T."/>
            <person name="Nakamura Y."/>
            <person name="Kotani H."/>
            <person name="Kato T."/>
            <person name="Asamizu E."/>
            <person name="Miyajima N."/>
            <person name="Sasamoto S."/>
            <person name="Kimura T."/>
            <person name="Hosouchi T."/>
            <person name="Kawashima K."/>
            <person name="Kohara M."/>
            <person name="Matsumoto M."/>
            <person name="Matsuno A."/>
            <person name="Muraki A."/>
            <person name="Nakayama S."/>
            <person name="Nakazaki N."/>
            <person name="Naruo K."/>
            <person name="Okumura S."/>
            <person name="Shinpo S."/>
            <person name="Takeuchi C."/>
            <person name="Wada T."/>
            <person name="Watanabe A."/>
            <person name="Yamada M."/>
            <person name="Yasuda M."/>
            <person name="Sato S."/>
            <person name="de la Bastide M."/>
            <person name="Huang E."/>
            <person name="Spiegel L."/>
            <person name="Gnoj L."/>
            <person name="O'Shaughnessy A."/>
            <person name="Preston R."/>
            <person name="Habermann K."/>
            <person name="Murray J."/>
            <person name="Johnson D."/>
            <person name="Rohlfing T."/>
            <person name="Nelson J."/>
            <person name="Stoneking T."/>
            <person name="Pepin K."/>
            <person name="Spieth J."/>
            <person name="Sekhon M."/>
            <person name="Armstrong J."/>
            <person name="Becker M."/>
            <person name="Belter E."/>
            <person name="Cordum H."/>
            <person name="Cordes M."/>
            <person name="Courtney L."/>
            <person name="Courtney W."/>
            <person name="Dante M."/>
            <person name="Du H."/>
            <person name="Edwards J."/>
            <person name="Fryman J."/>
            <person name="Haakensen B."/>
            <person name="Lamar E."/>
            <person name="Latreille P."/>
            <person name="Leonard S."/>
            <person name="Meyer R."/>
            <person name="Mulvaney E."/>
            <person name="Ozersky P."/>
            <person name="Riley A."/>
            <person name="Strowmatt C."/>
            <person name="Wagner-McPherson C."/>
            <person name="Wollam A."/>
            <person name="Yoakum M."/>
            <person name="Bell M."/>
            <person name="Dedhia N."/>
            <person name="Parnell L."/>
            <person name="Shah R."/>
            <person name="Rodriguez M."/>
            <person name="See L.H."/>
            <person name="Vil D."/>
            <person name="Baker J."/>
            <person name="Kirchoff K."/>
            <person name="Toth K."/>
            <person name="King L."/>
            <person name="Bahret A."/>
            <person name="Miller B."/>
            <person name="Marra M."/>
            <person name="Martienssen R."/>
            <person name="McCombie W.R."/>
            <person name="Wilson R.K."/>
            <person name="Murphy G."/>
            <person name="Bancroft I."/>
            <person name="Volckaert G."/>
            <person name="Wambutt R."/>
            <person name="Dusterhoft A."/>
            <person name="Stiekema W."/>
            <person name="Pohl T."/>
            <person name="Entian K.D."/>
            <person name="Terryn N."/>
            <person name="Hartley N."/>
            <person name="Bent E."/>
            <person name="Johnson S."/>
            <person name="Langham S.A."/>
            <person name="McCullagh B."/>
            <person name="Robben J."/>
            <person name="Grymonprez B."/>
            <person name="Zimmermann W."/>
            <person name="Ramsperger U."/>
            <person name="Wedler H."/>
            <person name="Balke K."/>
            <person name="Wedler E."/>
            <person name="Peters S."/>
            <person name="van Staveren M."/>
            <person name="Dirkse W."/>
            <person name="Mooijman P."/>
            <person name="Lankhorst R.K."/>
            <person name="Weitzenegger T."/>
            <person name="Bothe G."/>
            <person name="Rose M."/>
            <person name="Hauf J."/>
            <person name="Berneiser S."/>
            <person name="Hempel S."/>
            <person name="Feldpausch M."/>
            <person name="Lamberth S."/>
            <person name="Villarroel R."/>
            <person name="Gielen J."/>
            <person name="Ardiles W."/>
            <person name="Bents O."/>
            <person name="Lemcke K."/>
            <person name="Kolesov G."/>
            <person name="Mayer K."/>
            <person name="Rudd S."/>
            <person name="Schoof H."/>
            <person name="Schueller C."/>
            <person name="Zaccaria P."/>
            <person name="Mewes H.W."/>
            <person name="Bevan M."/>
            <person name="Fransz P."/>
        </authorList>
    </citation>
    <scope>NUCLEOTIDE SEQUENCE [LARGE SCALE GENOMIC DNA]</scope>
    <source>
        <strain evidence="5">cv. Columbia</strain>
    </source>
</reference>
<evidence type="ECO:0000313" key="5">
    <source>
        <dbReference type="Proteomes" id="UP000006548"/>
    </source>
</evidence>
<dbReference type="GeneID" id="836454"/>
<feature type="region of interest" description="Disordered" evidence="1">
    <location>
        <begin position="76"/>
        <end position="110"/>
    </location>
</feature>
<proteinExistence type="predicted"/>
<gene>
    <name evidence="2 3" type="ordered locus">At5g63340</name>
    <name evidence="3" type="ORF">K9H21.7</name>
    <name evidence="3" type="ORF">K9H21_7</name>
</gene>
<dbReference type="ExpressionAtlas" id="Q9FGW8">
    <property type="expression patterns" value="differential"/>
</dbReference>
<accession>Q9FGW8</accession>
<sequence>MLLCLCSKNLADIFNNESIDTIHRYRAKTQFPEKISQECDYQINPMMNSYELHVKIKSNSPKKYLPQRQLAKKLIETLEKPSTESKKRSEEMSSPPPLIESKPLNSSQPNLDGYNYPFDMYRRYLDLTAVKATVQSSESGSLIVLRKDLGAPRVIDADTDRHCLHYFDYFIH</sequence>
<reference evidence="3" key="3">
    <citation type="submission" date="2011-02" db="EMBL/GenBank/DDBJ databases">
        <authorList>
            <consortium name="TAIR"/>
            <person name="Swarbreck D."/>
            <person name="Lamesch P."/>
            <person name="Wilks C."/>
            <person name="Huala E."/>
        </authorList>
    </citation>
    <scope>NUCLEOTIDE SEQUENCE</scope>
</reference>
<evidence type="ECO:0000313" key="3">
    <source>
        <dbReference type="EMBL" id="AED97735.1"/>
    </source>
</evidence>
<reference evidence="4" key="1">
    <citation type="journal article" date="2000" name="DNA Res.">
        <title>Structural analysis of Arabidopsis thaliana chromosome 5. X. Sequence features of the regions of 3,076,755 bp covered by sixty P1 and TAC clones.</title>
        <authorList>
            <person name="Sato S."/>
            <person name="Nakamura Y."/>
            <person name="Kaneko T."/>
            <person name="Katoh T."/>
            <person name="Asamizu E."/>
            <person name="Kotani H."/>
            <person name="Tabata S."/>
        </authorList>
    </citation>
    <scope>NUCLEOTIDE SEQUENCE [LARGE SCALE GENOMIC DNA]</scope>
</reference>
<dbReference type="TAIR" id="AT5G63340"/>
<dbReference type="EMBL" id="AB023035">
    <property type="protein sequence ID" value="BAB10738.1"/>
    <property type="molecule type" value="Genomic_DNA"/>
</dbReference>
<keyword evidence="5" id="KW-1185">Reference proteome</keyword>
<dbReference type="Proteomes" id="UP000006548">
    <property type="component" value="Chromosome 5"/>
</dbReference>
<protein>
    <submittedName>
        <fullName evidence="4">Uncharacterized protein</fullName>
    </submittedName>
</protein>
<evidence type="ECO:0000313" key="4">
    <source>
        <dbReference type="EMBL" id="BAB10738.1"/>
    </source>
</evidence>
<evidence type="ECO:0000256" key="1">
    <source>
        <dbReference type="SAM" id="MobiDB-lite"/>
    </source>
</evidence>
<dbReference type="Araport" id="AT5G63340"/>
<dbReference type="AlphaFoldDB" id="Q9FGW8"/>
<dbReference type="PaxDb" id="3702-AT5G63340.1"/>
<name>Q9FGW8_ARATH</name>
<reference evidence="3" key="4">
    <citation type="submission" date="2016-05" db="EMBL/GenBank/DDBJ databases">
        <authorList>
            <person name="Krishnakumar V."/>
            <person name="Cheng C.-Y."/>
            <person name="Chan A.P."/>
            <person name="Schobel S."/>
            <person name="Kim M."/>
            <person name="Ferlanti E.S."/>
            <person name="Belyaeva I."/>
            <person name="Rosen B.D."/>
            <person name="Micklem G."/>
            <person name="Miller J.R."/>
            <person name="Vaughn M."/>
            <person name="Town C.D."/>
        </authorList>
    </citation>
    <scope>NUCLEOTIDE SEQUENCE</scope>
</reference>
<feature type="compositionally biased region" description="Basic and acidic residues" evidence="1">
    <location>
        <begin position="76"/>
        <end position="91"/>
    </location>
</feature>
<reference evidence="5" key="5">
    <citation type="journal article" date="2017" name="Plant J.">
        <title>Araport11: a complete reannotation of the Arabidopsis thaliana reference genome.</title>
        <authorList>
            <person name="Cheng C.Y."/>
            <person name="Krishnakumar V."/>
            <person name="Chan A.P."/>
            <person name="Thibaud-Nissen F."/>
            <person name="Schobel S."/>
            <person name="Town C.D."/>
        </authorList>
    </citation>
    <scope>GENOME REANNOTATION</scope>
    <source>
        <strain evidence="5">cv. Columbia</strain>
    </source>
</reference>
<evidence type="ECO:0000313" key="2">
    <source>
        <dbReference type="Araport" id="AT5G63340"/>
    </source>
</evidence>
<dbReference type="EMBL" id="CP002688">
    <property type="protein sequence ID" value="AED97735.1"/>
    <property type="molecule type" value="Genomic_DNA"/>
</dbReference>
<dbReference type="HOGENOM" id="CLU_1557396_0_0_1"/>
<organism evidence="4">
    <name type="scientific">Arabidopsis thaliana</name>
    <name type="common">Mouse-ear cress</name>
    <dbReference type="NCBI Taxonomy" id="3702"/>
    <lineage>
        <taxon>Eukaryota</taxon>
        <taxon>Viridiplantae</taxon>
        <taxon>Streptophyta</taxon>
        <taxon>Embryophyta</taxon>
        <taxon>Tracheophyta</taxon>
        <taxon>Spermatophyta</taxon>
        <taxon>Magnoliopsida</taxon>
        <taxon>eudicotyledons</taxon>
        <taxon>Gunneridae</taxon>
        <taxon>Pentapetalae</taxon>
        <taxon>rosids</taxon>
        <taxon>malvids</taxon>
        <taxon>Brassicales</taxon>
        <taxon>Brassicaceae</taxon>
        <taxon>Camelineae</taxon>
        <taxon>Arabidopsis</taxon>
    </lineage>
</organism>
<dbReference type="KEGG" id="ath:AT5G63340"/>